<keyword evidence="6" id="KW-0813">Transport</keyword>
<keyword evidence="6" id="KW-1003">Cell membrane</keyword>
<dbReference type="PROSITE" id="PS51012">
    <property type="entry name" value="ABC_TM2"/>
    <property type="match status" value="1"/>
</dbReference>
<dbReference type="RefSeq" id="WP_094181427.1">
    <property type="nucleotide sequence ID" value="NZ_BJLP01000076.1"/>
</dbReference>
<feature type="transmembrane region" description="Helical" evidence="6">
    <location>
        <begin position="78"/>
        <end position="96"/>
    </location>
</feature>
<feature type="domain" description="ABC transmembrane type-2" evidence="7">
    <location>
        <begin position="41"/>
        <end position="271"/>
    </location>
</feature>
<dbReference type="PANTHER" id="PTHR43229:SF2">
    <property type="entry name" value="NODULATION PROTEIN J"/>
    <property type="match status" value="1"/>
</dbReference>
<dbReference type="PRINTS" id="PR00164">
    <property type="entry name" value="ABC2TRNSPORT"/>
</dbReference>
<dbReference type="GO" id="GO:0046677">
    <property type="term" value="P:response to antibiotic"/>
    <property type="evidence" value="ECO:0007669"/>
    <property type="project" value="UniProtKB-KW"/>
</dbReference>
<gene>
    <name evidence="8" type="ORF">CUD01_30930</name>
</gene>
<dbReference type="GO" id="GO:0043190">
    <property type="term" value="C:ATP-binding cassette (ABC) transporter complex"/>
    <property type="evidence" value="ECO:0007669"/>
    <property type="project" value="InterPro"/>
</dbReference>
<evidence type="ECO:0000259" key="7">
    <source>
        <dbReference type="PROSITE" id="PS51012"/>
    </source>
</evidence>
<evidence type="ECO:0000313" key="8">
    <source>
        <dbReference type="EMBL" id="GEA82649.1"/>
    </source>
</evidence>
<dbReference type="EMBL" id="BJLP01000076">
    <property type="protein sequence ID" value="GEA82649.1"/>
    <property type="molecule type" value="Genomic_DNA"/>
</dbReference>
<protein>
    <recommendedName>
        <fullName evidence="6">Transport permease protein</fullName>
    </recommendedName>
</protein>
<dbReference type="Pfam" id="PF01061">
    <property type="entry name" value="ABC2_membrane"/>
    <property type="match status" value="1"/>
</dbReference>
<sequence>MTTTTVPTDERRAGSVRALYAGNVRAVVERALSATKASNWTVVVSGFFEPVFYLLAMGWGLGSFIGDVTLGTGEQVPYAAYIAPALLAVSAMNGAIYDSTWNVFFKMHFGKLYDAMLATSIGPLDVALGEIVYALLRGGVYAVGFMTVMQVLGLNLSWTAVLAIPAVLLIAFGFASLGMAVTSYMKTFQQMDWINFVMLPMFLFSATFYPLSVYAEPIQWLIKALPLWHAVELVRGLTTGALHVGMLVHVGYFAAMIAVGVAFTTSRLRALFLS</sequence>
<dbReference type="GO" id="GO:0140359">
    <property type="term" value="F:ABC-type transporter activity"/>
    <property type="evidence" value="ECO:0007669"/>
    <property type="project" value="InterPro"/>
</dbReference>
<evidence type="ECO:0000256" key="6">
    <source>
        <dbReference type="RuleBase" id="RU361157"/>
    </source>
</evidence>
<proteinExistence type="inferred from homology"/>
<dbReference type="InterPro" id="IPR051784">
    <property type="entry name" value="Nod_factor_ABC_transporter"/>
</dbReference>
<name>A0A4Y3KDY0_CELUD</name>
<keyword evidence="2 6" id="KW-0812">Transmembrane</keyword>
<comment type="caution">
    <text evidence="8">The sequence shown here is derived from an EMBL/GenBank/DDBJ whole genome shotgun (WGS) entry which is preliminary data.</text>
</comment>
<accession>A0A4Y3KDY0</accession>
<comment type="subcellular location">
    <subcellularLocation>
        <location evidence="6">Cell membrane</location>
        <topology evidence="6">Multi-pass membrane protein</topology>
    </subcellularLocation>
    <subcellularLocation>
        <location evidence="1">Membrane</location>
        <topology evidence="1">Multi-pass membrane protein</topology>
    </subcellularLocation>
</comment>
<comment type="similarity">
    <text evidence="6">Belongs to the ABC-2 integral membrane protein family.</text>
</comment>
<dbReference type="InterPro" id="IPR013525">
    <property type="entry name" value="ABC2_TM"/>
</dbReference>
<dbReference type="InterPro" id="IPR000412">
    <property type="entry name" value="ABC_2_transport"/>
</dbReference>
<evidence type="ECO:0000256" key="1">
    <source>
        <dbReference type="ARBA" id="ARBA00004141"/>
    </source>
</evidence>
<organism evidence="8 9">
    <name type="scientific">Cellulomonas uda</name>
    <dbReference type="NCBI Taxonomy" id="1714"/>
    <lineage>
        <taxon>Bacteria</taxon>
        <taxon>Bacillati</taxon>
        <taxon>Actinomycetota</taxon>
        <taxon>Actinomycetes</taxon>
        <taxon>Micrococcales</taxon>
        <taxon>Cellulomonadaceae</taxon>
        <taxon>Cellulomonas</taxon>
    </lineage>
</organism>
<feature type="transmembrane region" description="Helical" evidence="6">
    <location>
        <begin position="156"/>
        <end position="181"/>
    </location>
</feature>
<feature type="transmembrane region" description="Helical" evidence="6">
    <location>
        <begin position="241"/>
        <end position="263"/>
    </location>
</feature>
<dbReference type="PANTHER" id="PTHR43229">
    <property type="entry name" value="NODULATION PROTEIN J"/>
    <property type="match status" value="1"/>
</dbReference>
<feature type="transmembrane region" description="Helical" evidence="6">
    <location>
        <begin position="40"/>
        <end position="66"/>
    </location>
</feature>
<reference evidence="8 9" key="1">
    <citation type="submission" date="2019-06" db="EMBL/GenBank/DDBJ databases">
        <title>Whole genome shotgun sequence of Cellulomonas uda NBRC 3747.</title>
        <authorList>
            <person name="Hosoyama A."/>
            <person name="Uohara A."/>
            <person name="Ohji S."/>
            <person name="Ichikawa N."/>
        </authorList>
    </citation>
    <scope>NUCLEOTIDE SEQUENCE [LARGE SCALE GENOMIC DNA]</scope>
    <source>
        <strain evidence="8 9">NBRC 3747</strain>
    </source>
</reference>
<keyword evidence="5" id="KW-0046">Antibiotic resistance</keyword>
<keyword evidence="3 6" id="KW-1133">Transmembrane helix</keyword>
<evidence type="ECO:0000256" key="5">
    <source>
        <dbReference type="ARBA" id="ARBA00023251"/>
    </source>
</evidence>
<keyword evidence="9" id="KW-1185">Reference proteome</keyword>
<feature type="transmembrane region" description="Helical" evidence="6">
    <location>
        <begin position="193"/>
        <end position="211"/>
    </location>
</feature>
<keyword evidence="4 6" id="KW-0472">Membrane</keyword>
<dbReference type="InterPro" id="IPR047817">
    <property type="entry name" value="ABC2_TM_bact-type"/>
</dbReference>
<dbReference type="AlphaFoldDB" id="A0A4Y3KDY0"/>
<evidence type="ECO:0000256" key="3">
    <source>
        <dbReference type="ARBA" id="ARBA00022989"/>
    </source>
</evidence>
<evidence type="ECO:0000313" key="9">
    <source>
        <dbReference type="Proteomes" id="UP000315842"/>
    </source>
</evidence>
<dbReference type="Proteomes" id="UP000315842">
    <property type="component" value="Unassembled WGS sequence"/>
</dbReference>
<evidence type="ECO:0000256" key="4">
    <source>
        <dbReference type="ARBA" id="ARBA00023136"/>
    </source>
</evidence>
<dbReference type="PIRSF" id="PIRSF006648">
    <property type="entry name" value="DrrB"/>
    <property type="match status" value="1"/>
</dbReference>
<comment type="caution">
    <text evidence="6">Lacks conserved residue(s) required for the propagation of feature annotation.</text>
</comment>
<evidence type="ECO:0000256" key="2">
    <source>
        <dbReference type="ARBA" id="ARBA00022692"/>
    </source>
</evidence>